<gene>
    <name evidence="2" type="ORF">BJI67_04660</name>
</gene>
<organism evidence="2 3">
    <name type="scientific">Acidihalobacter aeolianus</name>
    <dbReference type="NCBI Taxonomy" id="2792603"/>
    <lineage>
        <taxon>Bacteria</taxon>
        <taxon>Pseudomonadati</taxon>
        <taxon>Pseudomonadota</taxon>
        <taxon>Gammaproteobacteria</taxon>
        <taxon>Chromatiales</taxon>
        <taxon>Ectothiorhodospiraceae</taxon>
        <taxon>Acidihalobacter</taxon>
    </lineage>
</organism>
<keyword evidence="1" id="KW-0812">Transmembrane</keyword>
<evidence type="ECO:0000256" key="1">
    <source>
        <dbReference type="SAM" id="Phobius"/>
    </source>
</evidence>
<dbReference type="RefSeq" id="WP_070072050.1">
    <property type="nucleotide sequence ID" value="NZ_CP017448.1"/>
</dbReference>
<sequence>MQDSQAFKDALHKTLLAKTRAGRVFKLVVFWTVLFVTFVVPLGVLVIYHLWRHGNAVAEAQTRKAAPPTLQPDTEPA</sequence>
<accession>A0A1D8K693</accession>
<name>A0A1D8K693_9GAMM</name>
<dbReference type="Proteomes" id="UP000095342">
    <property type="component" value="Chromosome"/>
</dbReference>
<evidence type="ECO:0000313" key="3">
    <source>
        <dbReference type="Proteomes" id="UP000095342"/>
    </source>
</evidence>
<dbReference type="KEGG" id="aaeo:BJI67_04660"/>
<protein>
    <submittedName>
        <fullName evidence="2">Uncharacterized protein</fullName>
    </submittedName>
</protein>
<reference evidence="2 3" key="1">
    <citation type="submission" date="2016-09" db="EMBL/GenBank/DDBJ databases">
        <title>Acidihalobacter prosperus V6 (DSM14174).</title>
        <authorList>
            <person name="Khaleque H.N."/>
            <person name="Ramsay J.P."/>
            <person name="Murphy R.J.T."/>
            <person name="Kaksonen A.H."/>
            <person name="Boxall N.J."/>
            <person name="Watkin E.L.J."/>
        </authorList>
    </citation>
    <scope>NUCLEOTIDE SEQUENCE [LARGE SCALE GENOMIC DNA]</scope>
    <source>
        <strain evidence="2 3">V6</strain>
    </source>
</reference>
<dbReference type="EMBL" id="CP017448">
    <property type="protein sequence ID" value="AOV16458.1"/>
    <property type="molecule type" value="Genomic_DNA"/>
</dbReference>
<keyword evidence="1" id="KW-0472">Membrane</keyword>
<dbReference type="AlphaFoldDB" id="A0A1D8K693"/>
<keyword evidence="1" id="KW-1133">Transmembrane helix</keyword>
<evidence type="ECO:0000313" key="2">
    <source>
        <dbReference type="EMBL" id="AOV16458.1"/>
    </source>
</evidence>
<proteinExistence type="predicted"/>
<feature type="transmembrane region" description="Helical" evidence="1">
    <location>
        <begin position="28"/>
        <end position="51"/>
    </location>
</feature>
<keyword evidence="3" id="KW-1185">Reference proteome</keyword>